<dbReference type="Pfam" id="PF01399">
    <property type="entry name" value="PCI"/>
    <property type="match status" value="1"/>
</dbReference>
<dbReference type="PANTHER" id="PTHR10855">
    <property type="entry name" value="26S PROTEASOME NON-ATPASE REGULATORY SUBUNIT 12/COP9 SIGNALOSOME COMPLEX SUBUNIT 4"/>
    <property type="match status" value="1"/>
</dbReference>
<dbReference type="EMBL" id="VLTM01000024">
    <property type="protein sequence ID" value="KAA0162964.1"/>
    <property type="molecule type" value="Genomic_DNA"/>
</dbReference>
<comment type="caution">
    <text evidence="5">The sequence shown here is derived from an EMBL/GenBank/DDBJ whole genome shotgun (WGS) entry which is preliminary data.</text>
</comment>
<accession>A0A5A8C4R4</accession>
<dbReference type="Proteomes" id="UP000323011">
    <property type="component" value="Unassembled WGS sequence"/>
</dbReference>
<dbReference type="InterPro" id="IPR036388">
    <property type="entry name" value="WH-like_DNA-bd_sf"/>
</dbReference>
<evidence type="ECO:0000313" key="7">
    <source>
        <dbReference type="EMBL" id="KAA0164147.1"/>
    </source>
</evidence>
<feature type="compositionally biased region" description="Basic and acidic residues" evidence="3">
    <location>
        <begin position="182"/>
        <end position="208"/>
    </location>
</feature>
<evidence type="ECO:0000313" key="8">
    <source>
        <dbReference type="Proteomes" id="UP000323011"/>
    </source>
</evidence>
<protein>
    <recommendedName>
        <fullName evidence="4">PCI domain-containing protein</fullName>
    </recommendedName>
</protein>
<evidence type="ECO:0000259" key="4">
    <source>
        <dbReference type="SMART" id="SM00088"/>
    </source>
</evidence>
<dbReference type="AlphaFoldDB" id="A0A5A8C4R4"/>
<evidence type="ECO:0000313" key="6">
    <source>
        <dbReference type="EMBL" id="KAA0162964.1"/>
    </source>
</evidence>
<dbReference type="InterPro" id="IPR054559">
    <property type="entry name" value="PSMD12-CSN4-like_N"/>
</dbReference>
<proteinExistence type="inferred from homology"/>
<feature type="domain" description="PCI" evidence="4">
    <location>
        <begin position="516"/>
        <end position="595"/>
    </location>
</feature>
<gene>
    <name evidence="7" type="ORF">FNF28_03960</name>
    <name evidence="5" type="ORF">FNF29_07752</name>
    <name evidence="6" type="ORF">FNF31_03020</name>
</gene>
<dbReference type="SMART" id="SM00088">
    <property type="entry name" value="PINT"/>
    <property type="match status" value="1"/>
</dbReference>
<dbReference type="Gene3D" id="1.10.10.10">
    <property type="entry name" value="Winged helix-like DNA-binding domain superfamily/Winged helix DNA-binding domain"/>
    <property type="match status" value="1"/>
</dbReference>
<dbReference type="InterPro" id="IPR036390">
    <property type="entry name" value="WH_DNA-bd_sf"/>
</dbReference>
<feature type="compositionally biased region" description="Basic and acidic residues" evidence="3">
    <location>
        <begin position="128"/>
        <end position="138"/>
    </location>
</feature>
<dbReference type="PANTHER" id="PTHR10855:SF1">
    <property type="entry name" value="26S PROTEASOME NON-ATPASE REGULATORY SUBUNIT 12"/>
    <property type="match status" value="1"/>
</dbReference>
<dbReference type="Pfam" id="PF22241">
    <property type="entry name" value="PSMD12-CSN4_N"/>
    <property type="match status" value="2"/>
</dbReference>
<name>A0A5A8C4R4_CAFRO</name>
<dbReference type="Pfam" id="PF18098">
    <property type="entry name" value="RPN5_C"/>
    <property type="match status" value="1"/>
</dbReference>
<evidence type="ECO:0000256" key="2">
    <source>
        <dbReference type="ARBA" id="ARBA00022942"/>
    </source>
</evidence>
<dbReference type="EMBL" id="VLTN01000076">
    <property type="protein sequence ID" value="KAA0146871.1"/>
    <property type="molecule type" value="Genomic_DNA"/>
</dbReference>
<dbReference type="InterPro" id="IPR040896">
    <property type="entry name" value="RPN5_C"/>
</dbReference>
<organism evidence="5 8">
    <name type="scientific">Cafeteria roenbergensis</name>
    <name type="common">Marine flagellate</name>
    <dbReference type="NCBI Taxonomy" id="33653"/>
    <lineage>
        <taxon>Eukaryota</taxon>
        <taxon>Sar</taxon>
        <taxon>Stramenopiles</taxon>
        <taxon>Bigyra</taxon>
        <taxon>Opalozoa</taxon>
        <taxon>Bicosoecida</taxon>
        <taxon>Cafeteriaceae</taxon>
        <taxon>Cafeteria</taxon>
    </lineage>
</organism>
<keyword evidence="2" id="KW-0647">Proteasome</keyword>
<evidence type="ECO:0000313" key="5">
    <source>
        <dbReference type="EMBL" id="KAA0146871.1"/>
    </source>
</evidence>
<evidence type="ECO:0000313" key="10">
    <source>
        <dbReference type="Proteomes" id="UP000325113"/>
    </source>
</evidence>
<dbReference type="EMBL" id="VLTL01000059">
    <property type="protein sequence ID" value="KAA0164147.1"/>
    <property type="molecule type" value="Genomic_DNA"/>
</dbReference>
<dbReference type="Proteomes" id="UP000325113">
    <property type="component" value="Unassembled WGS sequence"/>
</dbReference>
<feature type="region of interest" description="Disordered" evidence="3">
    <location>
        <begin position="463"/>
        <end position="510"/>
    </location>
</feature>
<evidence type="ECO:0000313" key="9">
    <source>
        <dbReference type="Proteomes" id="UP000324907"/>
    </source>
</evidence>
<comment type="similarity">
    <text evidence="1">Belongs to the proteasome subunit p55 family.</text>
</comment>
<evidence type="ECO:0000256" key="3">
    <source>
        <dbReference type="SAM" id="MobiDB-lite"/>
    </source>
</evidence>
<dbReference type="SUPFAM" id="SSF46785">
    <property type="entry name" value="Winged helix' DNA-binding domain"/>
    <property type="match status" value="1"/>
</dbReference>
<dbReference type="GO" id="GO:0008541">
    <property type="term" value="C:proteasome regulatory particle, lid subcomplex"/>
    <property type="evidence" value="ECO:0007669"/>
    <property type="project" value="TreeGrafter"/>
</dbReference>
<dbReference type="InterPro" id="IPR040134">
    <property type="entry name" value="PSMD12/CSN4"/>
</dbReference>
<evidence type="ECO:0000256" key="1">
    <source>
        <dbReference type="ARBA" id="ARBA00006397"/>
    </source>
</evidence>
<dbReference type="Proteomes" id="UP000324907">
    <property type="component" value="Unassembled WGS sequence"/>
</dbReference>
<dbReference type="InterPro" id="IPR000717">
    <property type="entry name" value="PCI_dom"/>
</dbReference>
<feature type="region of interest" description="Disordered" evidence="3">
    <location>
        <begin position="121"/>
        <end position="218"/>
    </location>
</feature>
<feature type="compositionally biased region" description="Low complexity" evidence="3">
    <location>
        <begin position="146"/>
        <end position="166"/>
    </location>
</feature>
<dbReference type="GO" id="GO:0005737">
    <property type="term" value="C:cytoplasm"/>
    <property type="evidence" value="ECO:0007669"/>
    <property type="project" value="TreeGrafter"/>
</dbReference>
<reference evidence="8 9" key="1">
    <citation type="submission" date="2019-07" db="EMBL/GenBank/DDBJ databases">
        <title>Genomes of Cafeteria roenbergensis.</title>
        <authorList>
            <person name="Fischer M.G."/>
            <person name="Hackl T."/>
            <person name="Roman M."/>
        </authorList>
    </citation>
    <scope>NUCLEOTIDE SEQUENCE [LARGE SCALE GENOMIC DNA]</scope>
    <source>
        <strain evidence="5 8">BVI</strain>
        <strain evidence="6 10">Cflag</strain>
        <strain evidence="7 9">RCC970-E3</strain>
    </source>
</reference>
<sequence length="626" mass="67282">MADIVMEMGFGEEKEKVDFGPELEATLPAASADAQAGRLVEALDALLALEKRTRIANDAFASARVAQAVVRACWAAKDLNGVIEQVSALCKKRGQSKRSTVALVRQALRFVDALREEGSTALPTAVEKPSEPLEAKPEEGEEESKSSSSSSASSGSGSAAAQASAAGSGGKPKEDEEPADPTEARLAREAKQEKMEDASAVAHERDSDETAPVSSAEGAAVAEAAGKTMREARLALITSLREVTDGKIWVEVERARLTRALAEIHEAEGRPAQACTTLQDAAVETYAAMRTGEKLDFLLEQVRLCRDVGDWVRMSIIANKVQRRVIDRLEHQSRKLRHFELLACLHEQRSDALALADDFQAVLECPVVAADEARCAETLGRVAVYTALAPWTETLTARWHAILQDKRIERLPAHQALLRDLVSGEMALLPRPELAPLAADPVFKGLPDGAEKLSAPEAISTLASRHPTAPSAAPSSSSTSAQSASDGSSVSSSSSSSSQAAAAAPGRAPAVPQGARWWGVLHRRVAQHNLRVAARTFSRIKFDRLCELTALTPAVCEEELRDLVTAKDLWARVDRPAGVVLFRRRQKPAQVLTSWGADLSRVLALVERTTHLIRKERMVLASSGRA</sequence>
<keyword evidence="8" id="KW-1185">Reference proteome</keyword>